<sequence>MPEPRIHAHLRPREKDRTRAVMDAVLGGLRSGCGQVGDVARGTAGQDAQAEIRPSSSPSNGPGR</sequence>
<dbReference type="AlphaFoldDB" id="F2R2T8"/>
<dbReference type="STRING" id="953739.SVEN_4927"/>
<evidence type="ECO:0000313" key="2">
    <source>
        <dbReference type="EMBL" id="CCA58213.1"/>
    </source>
</evidence>
<proteinExistence type="predicted"/>
<dbReference type="EMBL" id="FR845719">
    <property type="protein sequence ID" value="CCA58213.1"/>
    <property type="molecule type" value="Genomic_DNA"/>
</dbReference>
<dbReference type="KEGG" id="sve:SVEN_4927"/>
<dbReference type="Proteomes" id="UP000006854">
    <property type="component" value="Chromosome"/>
</dbReference>
<gene>
    <name evidence="2" type="ordered locus">SVEN_4927</name>
</gene>
<feature type="region of interest" description="Disordered" evidence="1">
    <location>
        <begin position="30"/>
        <end position="64"/>
    </location>
</feature>
<name>F2R2T8_STRVP</name>
<reference evidence="2 3" key="1">
    <citation type="journal article" date="2011" name="BMC Genomics">
        <title>Genome-wide analysis of the role of GlnR in Streptomyces venezuelae provides new insights into global nitrogen regulation in actinomycetes.</title>
        <authorList>
            <person name="Pullan S.T."/>
            <person name="Bibb M.J."/>
            <person name="Merrick M."/>
        </authorList>
    </citation>
    <scope>NUCLEOTIDE SEQUENCE [LARGE SCALE GENOMIC DNA]</scope>
    <source>
        <strain evidence="3">ATCC 10712 / CBS 650.69 / DSM 40230 / JCM 4526 / NBRC 13096 / PD 04745</strain>
    </source>
</reference>
<organism evidence="2 3">
    <name type="scientific">Streptomyces venezuelae (strain ATCC 10712 / CBS 650.69 / DSM 40230 / JCM 4526 / NBRC 13096 / PD 04745)</name>
    <dbReference type="NCBI Taxonomy" id="953739"/>
    <lineage>
        <taxon>Bacteria</taxon>
        <taxon>Bacillati</taxon>
        <taxon>Actinomycetota</taxon>
        <taxon>Actinomycetes</taxon>
        <taxon>Kitasatosporales</taxon>
        <taxon>Streptomycetaceae</taxon>
        <taxon>Streptomyces</taxon>
    </lineage>
</organism>
<dbReference type="HOGENOM" id="CLU_2866099_0_0_11"/>
<evidence type="ECO:0000256" key="1">
    <source>
        <dbReference type="SAM" id="MobiDB-lite"/>
    </source>
</evidence>
<feature type="compositionally biased region" description="Low complexity" evidence="1">
    <location>
        <begin position="54"/>
        <end position="64"/>
    </location>
</feature>
<evidence type="ECO:0000313" key="3">
    <source>
        <dbReference type="Proteomes" id="UP000006854"/>
    </source>
</evidence>
<protein>
    <submittedName>
        <fullName evidence="2">Uncharacterized protein</fullName>
    </submittedName>
</protein>
<keyword evidence="3" id="KW-1185">Reference proteome</keyword>
<accession>F2R2T8</accession>